<keyword evidence="1" id="KW-1133">Transmembrane helix</keyword>
<protein>
    <recommendedName>
        <fullName evidence="4">DUF5134 domain-containing protein</fullName>
    </recommendedName>
</protein>
<dbReference type="AlphaFoldDB" id="A0A101PUV2"/>
<feature type="transmembrane region" description="Helical" evidence="1">
    <location>
        <begin position="153"/>
        <end position="174"/>
    </location>
</feature>
<accession>A0A101PUV2</accession>
<feature type="transmembrane region" description="Helical" evidence="1">
    <location>
        <begin position="62"/>
        <end position="81"/>
    </location>
</feature>
<proteinExistence type="predicted"/>
<evidence type="ECO:0000313" key="3">
    <source>
        <dbReference type="Proteomes" id="UP000053398"/>
    </source>
</evidence>
<keyword evidence="3" id="KW-1185">Reference proteome</keyword>
<reference evidence="2 3" key="1">
    <citation type="submission" date="2015-10" db="EMBL/GenBank/DDBJ databases">
        <title>Draft genome sequence of Streptomyces corchorusii DSM 40340, type strain for the species Streptomyces corchorusii.</title>
        <authorList>
            <person name="Ruckert C."/>
            <person name="Winkler A."/>
            <person name="Kalinowski J."/>
            <person name="Kampfer P."/>
            <person name="Glaeser S."/>
        </authorList>
    </citation>
    <scope>NUCLEOTIDE SEQUENCE [LARGE SCALE GENOMIC DNA]</scope>
    <source>
        <strain evidence="2 3">DSM 40340</strain>
    </source>
</reference>
<dbReference type="Pfam" id="PF17197">
    <property type="entry name" value="DUF5134"/>
    <property type="match status" value="1"/>
</dbReference>
<keyword evidence="1" id="KW-0812">Transmembrane</keyword>
<feature type="transmembrane region" description="Helical" evidence="1">
    <location>
        <begin position="93"/>
        <end position="112"/>
    </location>
</feature>
<evidence type="ECO:0000256" key="1">
    <source>
        <dbReference type="SAM" id="Phobius"/>
    </source>
</evidence>
<dbReference type="EMBL" id="LMWP01000046">
    <property type="protein sequence ID" value="KUN18066.1"/>
    <property type="molecule type" value="Genomic_DNA"/>
</dbReference>
<evidence type="ECO:0000313" key="2">
    <source>
        <dbReference type="EMBL" id="KUN18066.1"/>
    </source>
</evidence>
<dbReference type="RefSeq" id="WP_059266081.1">
    <property type="nucleotide sequence ID" value="NZ_KQ948368.1"/>
</dbReference>
<keyword evidence="1" id="KW-0472">Membrane</keyword>
<sequence length="220" mass="22470">MIAAAGLRWILTLLFAVSVVHGVWRAVLPGTRAADRVDHTLHAAMGVLMTAMAWPWGMDLSAAPQVVLFSAGALWFVVAALRRPRADGSRIAAVLAAWPHVVMTAAMAWMVAAMDVSGSMAGHSGGGAMHEMHMAGASGLASMSLSGTAPRTAAGVLAAVLAGIGLVWLTRALDLARAWDPASGRVPRTAAPGEGVAGALAFGCHASMALGMAVMFVLLV</sequence>
<dbReference type="InterPro" id="IPR033458">
    <property type="entry name" value="DUF5134"/>
</dbReference>
<comment type="caution">
    <text evidence="2">The sequence shown here is derived from an EMBL/GenBank/DDBJ whole genome shotgun (WGS) entry which is preliminary data.</text>
</comment>
<organism evidence="2 3">
    <name type="scientific">Streptomyces corchorusii</name>
    <name type="common">Streptomyces chibaensis</name>
    <dbReference type="NCBI Taxonomy" id="1903"/>
    <lineage>
        <taxon>Bacteria</taxon>
        <taxon>Bacillati</taxon>
        <taxon>Actinomycetota</taxon>
        <taxon>Actinomycetes</taxon>
        <taxon>Kitasatosporales</taxon>
        <taxon>Streptomycetaceae</taxon>
        <taxon>Streptomyces</taxon>
    </lineage>
</organism>
<gene>
    <name evidence="2" type="ORF">AQJ11_36020</name>
</gene>
<evidence type="ECO:0008006" key="4">
    <source>
        <dbReference type="Google" id="ProtNLM"/>
    </source>
</evidence>
<dbReference type="Proteomes" id="UP000053398">
    <property type="component" value="Unassembled WGS sequence"/>
</dbReference>
<name>A0A101PUV2_STRCK</name>
<feature type="transmembrane region" description="Helical" evidence="1">
    <location>
        <begin position="6"/>
        <end position="28"/>
    </location>
</feature>
<feature type="transmembrane region" description="Helical" evidence="1">
    <location>
        <begin position="195"/>
        <end position="219"/>
    </location>
</feature>